<dbReference type="FunFam" id="3.40.50.12780:FF:000012">
    <property type="entry name" value="Non-ribosomal peptide synthetase"/>
    <property type="match status" value="1"/>
</dbReference>
<gene>
    <name evidence="6" type="ORF">FC962_18425</name>
</gene>
<dbReference type="FunFam" id="2.30.38.10:FF:000001">
    <property type="entry name" value="Non-ribosomal peptide synthetase PvdI"/>
    <property type="match status" value="1"/>
</dbReference>
<dbReference type="SUPFAM" id="SSF47336">
    <property type="entry name" value="ACP-like"/>
    <property type="match status" value="2"/>
</dbReference>
<dbReference type="Pfam" id="PF00501">
    <property type="entry name" value="AMP-binding"/>
    <property type="match status" value="2"/>
</dbReference>
<evidence type="ECO:0000313" key="6">
    <source>
        <dbReference type="EMBL" id="NFH63807.1"/>
    </source>
</evidence>
<evidence type="ECO:0000256" key="4">
    <source>
        <dbReference type="ARBA" id="ARBA00022553"/>
    </source>
</evidence>
<comment type="caution">
    <text evidence="6">The sequence shown here is derived from an EMBL/GenBank/DDBJ whole genome shotgun (WGS) entry which is preliminary data.</text>
</comment>
<dbReference type="GO" id="GO:0031177">
    <property type="term" value="F:phosphopantetheine binding"/>
    <property type="evidence" value="ECO:0007669"/>
    <property type="project" value="TreeGrafter"/>
</dbReference>
<evidence type="ECO:0000256" key="1">
    <source>
        <dbReference type="ARBA" id="ARBA00001957"/>
    </source>
</evidence>
<dbReference type="Pfam" id="PF13193">
    <property type="entry name" value="AMP-binding_C"/>
    <property type="match status" value="2"/>
</dbReference>
<reference evidence="6" key="1">
    <citation type="submission" date="2019-04" db="EMBL/GenBank/DDBJ databases">
        <title>Genome sequencing of Clostridium botulinum Groups I-IV and Clostridium butyricum.</title>
        <authorList>
            <person name="Brunt J."/>
            <person name="Van Vliet A.H.M."/>
            <person name="Stringer S.C."/>
            <person name="Carter A.T."/>
            <person name="Peck M.W."/>
        </authorList>
    </citation>
    <scope>NUCLEOTIDE SEQUENCE</scope>
    <source>
        <strain evidence="6">IFR 15/031</strain>
    </source>
</reference>
<dbReference type="GO" id="GO:0005829">
    <property type="term" value="C:cytosol"/>
    <property type="evidence" value="ECO:0007669"/>
    <property type="project" value="TreeGrafter"/>
</dbReference>
<dbReference type="SUPFAM" id="SSF52777">
    <property type="entry name" value="CoA-dependent acyltransferases"/>
    <property type="match status" value="4"/>
</dbReference>
<dbReference type="Gene3D" id="2.30.38.10">
    <property type="entry name" value="Luciferase, Domain 3"/>
    <property type="match status" value="1"/>
</dbReference>
<keyword evidence="3" id="KW-0596">Phosphopantetheine</keyword>
<dbReference type="InterPro" id="IPR020845">
    <property type="entry name" value="AMP-binding_CS"/>
</dbReference>
<dbReference type="NCBIfam" id="TIGR01733">
    <property type="entry name" value="AA-adenyl-dom"/>
    <property type="match status" value="1"/>
</dbReference>
<dbReference type="FunFam" id="1.10.1200.10:FF:000005">
    <property type="entry name" value="Nonribosomal peptide synthetase 1"/>
    <property type="match status" value="2"/>
</dbReference>
<dbReference type="Gene3D" id="3.40.50.12780">
    <property type="entry name" value="N-terminal domain of ligase-like"/>
    <property type="match status" value="1"/>
</dbReference>
<dbReference type="FunFam" id="3.30.300.30:FF:000010">
    <property type="entry name" value="Enterobactin synthetase component F"/>
    <property type="match status" value="1"/>
</dbReference>
<name>A0A6G4EKN8_CLOBO</name>
<comment type="cofactor">
    <cofactor evidence="1">
        <name>pantetheine 4'-phosphate</name>
        <dbReference type="ChEBI" id="CHEBI:47942"/>
    </cofactor>
</comment>
<feature type="non-terminal residue" evidence="6">
    <location>
        <position position="1"/>
    </location>
</feature>
<dbReference type="Gene3D" id="3.40.50.980">
    <property type="match status" value="2"/>
</dbReference>
<evidence type="ECO:0000256" key="2">
    <source>
        <dbReference type="ARBA" id="ARBA00006432"/>
    </source>
</evidence>
<dbReference type="PROSITE" id="PS00455">
    <property type="entry name" value="AMP_BINDING"/>
    <property type="match status" value="1"/>
</dbReference>
<dbReference type="PROSITE" id="PS50075">
    <property type="entry name" value="CARRIER"/>
    <property type="match status" value="2"/>
</dbReference>
<evidence type="ECO:0000259" key="5">
    <source>
        <dbReference type="PROSITE" id="PS50075"/>
    </source>
</evidence>
<organism evidence="6">
    <name type="scientific">Clostridium botulinum</name>
    <dbReference type="NCBI Taxonomy" id="1491"/>
    <lineage>
        <taxon>Bacteria</taxon>
        <taxon>Bacillati</taxon>
        <taxon>Bacillota</taxon>
        <taxon>Clostridia</taxon>
        <taxon>Eubacteriales</taxon>
        <taxon>Clostridiaceae</taxon>
        <taxon>Clostridium</taxon>
    </lineage>
</organism>
<feature type="domain" description="Carrier" evidence="5">
    <location>
        <begin position="79"/>
        <end position="154"/>
    </location>
</feature>
<evidence type="ECO:0000256" key="3">
    <source>
        <dbReference type="ARBA" id="ARBA00022450"/>
    </source>
</evidence>
<dbReference type="Pfam" id="PF00668">
    <property type="entry name" value="Condensation"/>
    <property type="match status" value="2"/>
</dbReference>
<dbReference type="InterPro" id="IPR000873">
    <property type="entry name" value="AMP-dep_synth/lig_dom"/>
</dbReference>
<dbReference type="InterPro" id="IPR009081">
    <property type="entry name" value="PP-bd_ACP"/>
</dbReference>
<dbReference type="InterPro" id="IPR010071">
    <property type="entry name" value="AA_adenyl_dom"/>
</dbReference>
<dbReference type="InterPro" id="IPR036736">
    <property type="entry name" value="ACP-like_sf"/>
</dbReference>
<dbReference type="GO" id="GO:0003824">
    <property type="term" value="F:catalytic activity"/>
    <property type="evidence" value="ECO:0007669"/>
    <property type="project" value="InterPro"/>
</dbReference>
<dbReference type="Gene3D" id="1.10.1200.10">
    <property type="entry name" value="ACP-like"/>
    <property type="match status" value="2"/>
</dbReference>
<dbReference type="SUPFAM" id="SSF56801">
    <property type="entry name" value="Acetyl-CoA synthetase-like"/>
    <property type="match status" value="3"/>
</dbReference>
<dbReference type="InterPro" id="IPR001242">
    <property type="entry name" value="Condensation_dom"/>
</dbReference>
<dbReference type="PANTHER" id="PTHR45527">
    <property type="entry name" value="NONRIBOSOMAL PEPTIDE SYNTHETASE"/>
    <property type="match status" value="1"/>
</dbReference>
<protein>
    <submittedName>
        <fullName evidence="6">Amino acid adenylation domain-containing protein</fullName>
    </submittedName>
</protein>
<feature type="domain" description="Carrier" evidence="5">
    <location>
        <begin position="1124"/>
        <end position="1199"/>
    </location>
</feature>
<dbReference type="GO" id="GO:0043041">
    <property type="term" value="P:amino acid activation for nonribosomal peptide biosynthetic process"/>
    <property type="evidence" value="ECO:0007669"/>
    <property type="project" value="TreeGrafter"/>
</dbReference>
<dbReference type="EMBL" id="SWRL01000040">
    <property type="protein sequence ID" value="NFH63807.1"/>
    <property type="molecule type" value="Genomic_DNA"/>
</dbReference>
<comment type="similarity">
    <text evidence="2">Belongs to the ATP-dependent AMP-binding enzyme family.</text>
</comment>
<dbReference type="Gene3D" id="3.30.559.10">
    <property type="entry name" value="Chloramphenicol acetyltransferase-like domain"/>
    <property type="match status" value="2"/>
</dbReference>
<dbReference type="Gene3D" id="3.30.559.30">
    <property type="entry name" value="Nonribosomal peptide synthetase, condensation domain"/>
    <property type="match status" value="2"/>
</dbReference>
<dbReference type="InterPro" id="IPR023213">
    <property type="entry name" value="CAT-like_dom_sf"/>
</dbReference>
<dbReference type="Pfam" id="PF00550">
    <property type="entry name" value="PP-binding"/>
    <property type="match status" value="2"/>
</dbReference>
<dbReference type="InterPro" id="IPR025110">
    <property type="entry name" value="AMP-bd_C"/>
</dbReference>
<dbReference type="CDD" id="cd19531">
    <property type="entry name" value="LCL_NRPS-like"/>
    <property type="match status" value="2"/>
</dbReference>
<sequence>AVLAKENKDSEKYICAYVVSEKNLEELDLKSHLKETLPEYMVPAYFVELEKMPLTVNGKLNRRALPEPNLDASLVEYEAPRNKVEETLAKIWSEILGIEKIGINDNFFDLGGHSLKATILISKIHKELNREVPLKELFKSPTIKDLSKYIESAEENLYSKIKKVEEKEYYETSSAQKRMYMLQQFDKDSTAYNMPAVFELEGKVDKDKIEETFRKLTKRHEALRTYFETVGDEIVQKIDNNYEFKLNEKISHQSIEQIANDFIKSFDLGIAPLFRAEIFKTQGKKYLLIDIHHIISDGVSMSILINEFASLYGGNKLEPLELQYKDFAAWQNNFLKSDEMKKQEEYWRNVFSDEIPVLNMPYDYERPAMQSFEGDNVSFEVNEDITLKLRKLTRETGTTMHMVLLSAFNILLSKYSGQEDIVIGTPIAGRPHADLQDIMGMFVNTLALRNKPEVNKKYIDFLKKVKENSLEAYENQSYQLEALVEKLDIRRDTSRNPLFDVMFNMVDMVSDVDIELNDMSLIPYGGESNVAKFDLTLSSMEQNDEIAINIGYCSKLFNKNSIERLGRYYLTILEIITTNNEVKLGEIELLSDEEKNKLLNEFNDTNIDYPKNKTIQELFESQVEKTPDNIAVVFEDKKLTYKELNEKSNQLARVLRDKGVKADTIVAIMLDRSIEMVISIMGILKAGGAYLPIDPGLPEERIKYIMTNSKSRILLSEQRLIKGLDVECEFIDLNNRDLFDGEKSNIDKVNNSSNLAYVIYTSGTTGNPKGVMIEHRNLNNLILGLNKNIYNKYKENLKICLLAPYYFDASVKQIFAAILNGHSLYIVDEDARRDGKKLLDYYEENEIQVSDGTPMHIKMMLNNKVLFEQYKLKIKEYIIGGEELNLNVIKEFCKSFTGENKTYINNVYGPTECCVDSSIYVIDCEKVNNIEIIPIGKPMVNYKLYIIDKYNKLLSIGVPGELCISGDGVSRGYLNNLELTELKFVDNPFESGTKMYKTGDLARWLPDGNLEFLGRIDNQVKIRGFRIELGEIENKLLQHKDVKEAKVIVIDGKDEDKHICSYIVSEKELNELSLKDYLKESLAEYMIPSYFVKLNKMPITPNGKFDRRALPEPNLDASLVEYEAPRNKVEETLAKIWSEILGIEKIGINDNFFDLGGHSLKATILMSKIHKELNREVPLKELFKSPTIKNLSKYIESAEENLYSKIEKVEEKEYYEASSAQKRMYMLQQFDKDSTAYNMPAVFELEGKVDKDKIGETFRKLTERHEALRTYFETLDGEIIQILQNNHEFKLQYRNTSGSIEDILNIFVRPFDLGKAPLFRIELIENREKIYLLMDMHHIISDGLSMSILINDFTEVYGGKTLEPLKLQYKDFAVWQNNFLKSEDMKKQERYWIDRFSDEIPVLNMPTDYERPAMQSFEGDNVSFEANEDITLKLRKLTRETGTTMHMVLLSAFNILLSKYSGQEDIVIGTPIAGRPHGDLQNIMGIFVNTLALRNKPEANKKYIGFLKEVKENSLEAYENQSYQLEALVEKLDIRRDTSRNPLFDVMFNMVDTVTIGDIKLEDIILKAYNNVSKISKFDLTLNALESDRKLNFTIEYCSKLFKKETIERLSNHYIRVLESIVNNVEIKLSEIDLLSEAEINQILYEFNDTKVDYPKDKTIHELFEAQVERTPNNIAVVFQDKKLTYRELNERSNSFAMMLRSNGVKTDSIVGIMVERSLEMIVGIIGILKAGGAYLPIDPNYP</sequence>
<proteinExistence type="inferred from homology"/>
<dbReference type="FunFam" id="3.40.50.980:FF:000001">
    <property type="entry name" value="Non-ribosomal peptide synthetase"/>
    <property type="match status" value="1"/>
</dbReference>
<dbReference type="InterPro" id="IPR045851">
    <property type="entry name" value="AMP-bd_C_sf"/>
</dbReference>
<accession>A0A6G4EKN8</accession>
<feature type="non-terminal residue" evidence="6">
    <location>
        <position position="1743"/>
    </location>
</feature>
<dbReference type="GO" id="GO:0008610">
    <property type="term" value="P:lipid biosynthetic process"/>
    <property type="evidence" value="ECO:0007669"/>
    <property type="project" value="UniProtKB-ARBA"/>
</dbReference>
<dbReference type="Gene3D" id="3.30.300.30">
    <property type="match status" value="2"/>
</dbReference>
<dbReference type="InterPro" id="IPR042099">
    <property type="entry name" value="ANL_N_sf"/>
</dbReference>
<keyword evidence="4" id="KW-0597">Phosphoprotein</keyword>
<dbReference type="PANTHER" id="PTHR45527:SF1">
    <property type="entry name" value="FATTY ACID SYNTHASE"/>
    <property type="match status" value="1"/>
</dbReference>
<dbReference type="GO" id="GO:0044550">
    <property type="term" value="P:secondary metabolite biosynthetic process"/>
    <property type="evidence" value="ECO:0007669"/>
    <property type="project" value="UniProtKB-ARBA"/>
</dbReference>